<reference evidence="1 2" key="1">
    <citation type="submission" date="2017-09" db="EMBL/GenBank/DDBJ databases">
        <title>Depth-based differentiation of microbial function through sediment-hosted aquifers and enrichment of novel symbionts in the deep terrestrial subsurface.</title>
        <authorList>
            <person name="Probst A.J."/>
            <person name="Ladd B."/>
            <person name="Jarett J.K."/>
            <person name="Geller-Mcgrath D.E."/>
            <person name="Sieber C.M."/>
            <person name="Emerson J.B."/>
            <person name="Anantharaman K."/>
            <person name="Thomas B.C."/>
            <person name="Malmstrom R."/>
            <person name="Stieglmeier M."/>
            <person name="Klingl A."/>
            <person name="Woyke T."/>
            <person name="Ryan C.M."/>
            <person name="Banfield J.F."/>
        </authorList>
    </citation>
    <scope>NUCLEOTIDE SEQUENCE [LARGE SCALE GENOMIC DNA]</scope>
    <source>
        <strain evidence="1">CG22_combo_CG10-13_8_21_14_all_43_12</strain>
    </source>
</reference>
<protein>
    <submittedName>
        <fullName evidence="1">Uncharacterized protein</fullName>
    </submittedName>
</protein>
<gene>
    <name evidence="1" type="ORF">COW83_03425</name>
</gene>
<dbReference type="AlphaFoldDB" id="A0A2H0DVH5"/>
<dbReference type="EMBL" id="PCTR01000108">
    <property type="protein sequence ID" value="PIP85600.1"/>
    <property type="molecule type" value="Genomic_DNA"/>
</dbReference>
<organism evidence="1 2">
    <name type="scientific">Candidatus Collierbacteria bacterium CG22_combo_CG10-13_8_21_14_all_43_12</name>
    <dbReference type="NCBI Taxonomy" id="1974537"/>
    <lineage>
        <taxon>Bacteria</taxon>
        <taxon>Candidatus Collieribacteriota</taxon>
    </lineage>
</organism>
<name>A0A2H0DVH5_9BACT</name>
<proteinExistence type="predicted"/>
<accession>A0A2H0DVH5</accession>
<evidence type="ECO:0000313" key="1">
    <source>
        <dbReference type="EMBL" id="PIP85600.1"/>
    </source>
</evidence>
<evidence type="ECO:0000313" key="2">
    <source>
        <dbReference type="Proteomes" id="UP000231136"/>
    </source>
</evidence>
<dbReference type="Proteomes" id="UP000231136">
    <property type="component" value="Unassembled WGS sequence"/>
</dbReference>
<sequence>MLDPNFDVVLYRDSPFVPPATVQSAFVIAKMVTHEGFHPAIAIATKLRDIFGEHLQFLDAQTGWLVEKFSVNQQDLDDYYFGLLLPVTLMTAALMARYNPMKNILDHYFPLSEDPFFVELRRYGSQNIPAVDNLLHLESPNPMDTAEPVYRHCRFEVFSFTPWYQVGIEAGKRSYHQFARLY</sequence>
<comment type="caution">
    <text evidence="1">The sequence shown here is derived from an EMBL/GenBank/DDBJ whole genome shotgun (WGS) entry which is preliminary data.</text>
</comment>